<dbReference type="OrthoDB" id="10648563at2759"/>
<dbReference type="EMBL" id="LXWW01000210">
    <property type="protein sequence ID" value="OAO14782.1"/>
    <property type="molecule type" value="Genomic_DNA"/>
</dbReference>
<reference evidence="2 3" key="1">
    <citation type="submission" date="2016-05" db="EMBL/GenBank/DDBJ databases">
        <title>Nuclear genome of Blastocystis sp. subtype 1 NandII.</title>
        <authorList>
            <person name="Gentekaki E."/>
            <person name="Curtis B."/>
            <person name="Stairs C."/>
            <person name="Eme L."/>
            <person name="Herman E."/>
            <person name="Klimes V."/>
            <person name="Arias M.C."/>
            <person name="Elias M."/>
            <person name="Hilliou F."/>
            <person name="Klute M."/>
            <person name="Malik S.-B."/>
            <person name="Pightling A."/>
            <person name="Rachubinski R."/>
            <person name="Salas D."/>
            <person name="Schlacht A."/>
            <person name="Suga H."/>
            <person name="Archibald J."/>
            <person name="Ball S.G."/>
            <person name="Clark G."/>
            <person name="Dacks J."/>
            <person name="Van Der Giezen M."/>
            <person name="Tsaousis A."/>
            <person name="Roger A."/>
        </authorList>
    </citation>
    <scope>NUCLEOTIDE SEQUENCE [LARGE SCALE GENOMIC DNA]</scope>
    <source>
        <strain evidence="3">ATCC 50177 / NandII</strain>
    </source>
</reference>
<feature type="coiled-coil region" evidence="1">
    <location>
        <begin position="226"/>
        <end position="323"/>
    </location>
</feature>
<organism evidence="2 3">
    <name type="scientific">Blastocystis sp. subtype 1 (strain ATCC 50177 / NandII)</name>
    <dbReference type="NCBI Taxonomy" id="478820"/>
    <lineage>
        <taxon>Eukaryota</taxon>
        <taxon>Sar</taxon>
        <taxon>Stramenopiles</taxon>
        <taxon>Bigyra</taxon>
        <taxon>Opalozoa</taxon>
        <taxon>Opalinata</taxon>
        <taxon>Blastocystidae</taxon>
        <taxon>Blastocystis</taxon>
    </lineage>
</organism>
<protein>
    <submittedName>
        <fullName evidence="2">Uncharacterized protein</fullName>
    </submittedName>
</protein>
<dbReference type="AlphaFoldDB" id="A0A196SF59"/>
<keyword evidence="1" id="KW-0175">Coiled coil</keyword>
<accession>A0A196SF59</accession>
<feature type="coiled-coil region" evidence="1">
    <location>
        <begin position="35"/>
        <end position="125"/>
    </location>
</feature>
<dbReference type="Proteomes" id="UP000078348">
    <property type="component" value="Unassembled WGS sequence"/>
</dbReference>
<comment type="caution">
    <text evidence="2">The sequence shown here is derived from an EMBL/GenBank/DDBJ whole genome shotgun (WGS) entry which is preliminary data.</text>
</comment>
<evidence type="ECO:0000313" key="3">
    <source>
        <dbReference type="Proteomes" id="UP000078348"/>
    </source>
</evidence>
<evidence type="ECO:0000256" key="1">
    <source>
        <dbReference type="SAM" id="Coils"/>
    </source>
</evidence>
<dbReference type="PANTHER" id="PTHR23159">
    <property type="entry name" value="CENTROSOMAL PROTEIN 2"/>
    <property type="match status" value="1"/>
</dbReference>
<evidence type="ECO:0000313" key="2">
    <source>
        <dbReference type="EMBL" id="OAO14782.1"/>
    </source>
</evidence>
<name>A0A196SF59_BLAHN</name>
<keyword evidence="3" id="KW-1185">Reference proteome</keyword>
<proteinExistence type="predicted"/>
<sequence length="336" mass="38506">MDGIINAQLQRTFRELQDFGEVKNCLQDLLTQLELDERDAKIEALTKELTQLKKENTILEESNARYSKLQLIEAQQCYQLQQTFQRELAGIQKELKRAASLETSLKECKEKIAESEAQIQKTKDEVVERETHIDLLKKQIRTVRFAYMNVISPSQGKLPSFLYQLPSSLLLNVYSFLDSSSAVSLSHSHKHMFTCYHASFSGSPMIESFNGFISNNQLIASLHEAIAELSTDKQGLIDSKDALQKRVEALEAQTREQERSIAKAKADLASAHNQMASDKEVKYYLDENYTRISQELTEKEELIRQMKSEFADAIKQKDAIIEENRQRYLAALKQNS</sequence>
<dbReference type="PANTHER" id="PTHR23159:SF31">
    <property type="entry name" value="CENTROSOME-ASSOCIATED PROTEIN CEP250 ISOFORM X1"/>
    <property type="match status" value="1"/>
</dbReference>
<gene>
    <name evidence="2" type="ORF">AV274_3486</name>
</gene>